<dbReference type="InterPro" id="IPR028992">
    <property type="entry name" value="Hedgehog/Intein_dom"/>
</dbReference>
<accession>A0A2Y9B3V1</accession>
<protein>
    <submittedName>
        <fullName evidence="3">Hint domain-containing protein</fullName>
    </submittedName>
</protein>
<dbReference type="OrthoDB" id="6305173at2"/>
<evidence type="ECO:0000313" key="2">
    <source>
        <dbReference type="EMBL" id="PWJ14435.1"/>
    </source>
</evidence>
<name>A0A2Y9B3V1_9RHOB</name>
<proteinExistence type="predicted"/>
<reference evidence="3 5" key="1">
    <citation type="submission" date="2016-10" db="EMBL/GenBank/DDBJ databases">
        <authorList>
            <person name="Cai Z."/>
        </authorList>
    </citation>
    <scope>NUCLEOTIDE SEQUENCE [LARGE SCALE GENOMIC DNA]</scope>
    <source>
        <strain evidence="3 5">DSM 25227</strain>
    </source>
</reference>
<gene>
    <name evidence="2" type="ORF">BCF38_11258</name>
    <name evidence="3" type="ORF">SAMN05421539_11258</name>
</gene>
<dbReference type="RefSeq" id="WP_109565760.1">
    <property type="nucleotide sequence ID" value="NZ_QGDJ01000012.1"/>
</dbReference>
<dbReference type="Pfam" id="PF13403">
    <property type="entry name" value="Hint_2"/>
    <property type="match status" value="1"/>
</dbReference>
<evidence type="ECO:0000313" key="3">
    <source>
        <dbReference type="EMBL" id="SSA50168.1"/>
    </source>
</evidence>
<dbReference type="EMBL" id="UETC01000012">
    <property type="protein sequence ID" value="SSA50168.1"/>
    <property type="molecule type" value="Genomic_DNA"/>
</dbReference>
<evidence type="ECO:0000313" key="4">
    <source>
        <dbReference type="Proteomes" id="UP000245839"/>
    </source>
</evidence>
<dbReference type="AlphaFoldDB" id="A0A2Y9B3V1"/>
<dbReference type="EMBL" id="QGDJ01000012">
    <property type="protein sequence ID" value="PWJ14435.1"/>
    <property type="molecule type" value="Genomic_DNA"/>
</dbReference>
<evidence type="ECO:0000313" key="5">
    <source>
        <dbReference type="Proteomes" id="UP000251571"/>
    </source>
</evidence>
<feature type="domain" description="Hedgehog/Intein (Hint)" evidence="1">
    <location>
        <begin position="62"/>
        <end position="203"/>
    </location>
</feature>
<sequence length="251" mass="26599">MTAYQRLPSADFRSAHDPALEGRSDTRPLVPIDLAWVDGKGRATWDNRKLPDTPEVAAAVSCLARGALLRGEQGPIAIEDLMPGDRIATASGGTAEIRWIGSRSYGWGADRPTLWRIAARAFGGQGPESDIVLGSDAQVLIDSPRCVPLIGRRQAFAPVAAFEDGVTVTAISPPGEVTVYGLACATQEAVVVAGLPVETYHPSRTTARSLNRVVLSDMARLFPHSAETGGFGAPRIPYLTLSEAQSLELVG</sequence>
<dbReference type="Proteomes" id="UP000251571">
    <property type="component" value="Unassembled WGS sequence"/>
</dbReference>
<keyword evidence="4" id="KW-1185">Reference proteome</keyword>
<dbReference type="SUPFAM" id="SSF51294">
    <property type="entry name" value="Hedgehog/intein (Hint) domain"/>
    <property type="match status" value="1"/>
</dbReference>
<dbReference type="InterPro" id="IPR036844">
    <property type="entry name" value="Hint_dom_sf"/>
</dbReference>
<reference evidence="2 4" key="2">
    <citation type="submission" date="2018-03" db="EMBL/GenBank/DDBJ databases">
        <title>Genomic Encyclopedia of Archaeal and Bacterial Type Strains, Phase II (KMG-II): from individual species to whole genera.</title>
        <authorList>
            <person name="Goeker M."/>
        </authorList>
    </citation>
    <scope>NUCLEOTIDE SEQUENCE [LARGE SCALE GENOMIC DNA]</scope>
    <source>
        <strain evidence="2 4">DSM 25227</strain>
    </source>
</reference>
<dbReference type="Proteomes" id="UP000245839">
    <property type="component" value="Unassembled WGS sequence"/>
</dbReference>
<evidence type="ECO:0000259" key="1">
    <source>
        <dbReference type="Pfam" id="PF13403"/>
    </source>
</evidence>
<organism evidence="3 5">
    <name type="scientific">Jannaschia seohaensis</name>
    <dbReference type="NCBI Taxonomy" id="475081"/>
    <lineage>
        <taxon>Bacteria</taxon>
        <taxon>Pseudomonadati</taxon>
        <taxon>Pseudomonadota</taxon>
        <taxon>Alphaproteobacteria</taxon>
        <taxon>Rhodobacterales</taxon>
        <taxon>Roseobacteraceae</taxon>
        <taxon>Jannaschia</taxon>
    </lineage>
</organism>